<feature type="compositionally biased region" description="Low complexity" evidence="1">
    <location>
        <begin position="35"/>
        <end position="45"/>
    </location>
</feature>
<protein>
    <recommendedName>
        <fullName evidence="3">PLL-like beta propeller domain-containing protein</fullName>
    </recommendedName>
</protein>
<organism evidence="4 5">
    <name type="scientific">Candidatus Nephthysia bennettiae</name>
    <dbReference type="NCBI Taxonomy" id="3127016"/>
    <lineage>
        <taxon>Bacteria</taxon>
        <taxon>Bacillati</taxon>
        <taxon>Candidatus Dormiibacterota</taxon>
        <taxon>Candidatus Dormibacteria</taxon>
        <taxon>Candidatus Dormibacterales</taxon>
        <taxon>Candidatus Dormibacteraceae</taxon>
        <taxon>Candidatus Nephthysia</taxon>
    </lineage>
</organism>
<reference evidence="4" key="1">
    <citation type="submission" date="2020-10" db="EMBL/GenBank/DDBJ databases">
        <title>Ca. Dormibacterota MAGs.</title>
        <authorList>
            <person name="Montgomery K."/>
        </authorList>
    </citation>
    <scope>NUCLEOTIDE SEQUENCE [LARGE SCALE GENOMIC DNA]</scope>
    <source>
        <strain evidence="4">SC8812_S17_10</strain>
    </source>
</reference>
<evidence type="ECO:0000313" key="5">
    <source>
        <dbReference type="Proteomes" id="UP000612893"/>
    </source>
</evidence>
<name>A0A934K9Q5_9BACT</name>
<dbReference type="RefSeq" id="WP_338203427.1">
    <property type="nucleotide sequence ID" value="NZ_JAEKNR010000175.1"/>
</dbReference>
<evidence type="ECO:0000256" key="2">
    <source>
        <dbReference type="SAM" id="SignalP"/>
    </source>
</evidence>
<keyword evidence="5" id="KW-1185">Reference proteome</keyword>
<gene>
    <name evidence="4" type="ORF">JF922_17235</name>
</gene>
<feature type="region of interest" description="Disordered" evidence="1">
    <location>
        <begin position="35"/>
        <end position="71"/>
    </location>
</feature>
<dbReference type="InterPro" id="IPR058502">
    <property type="entry name" value="PLL-like_beta-prop"/>
</dbReference>
<dbReference type="SUPFAM" id="SSF89372">
    <property type="entry name" value="Fucose-specific lectin"/>
    <property type="match status" value="2"/>
</dbReference>
<dbReference type="CDD" id="cd22954">
    <property type="entry name" value="PLL_lectin"/>
    <property type="match status" value="1"/>
</dbReference>
<feature type="compositionally biased region" description="Low complexity" evidence="1">
    <location>
        <begin position="52"/>
        <end position="67"/>
    </location>
</feature>
<feature type="domain" description="PLL-like beta propeller" evidence="3">
    <location>
        <begin position="377"/>
        <end position="642"/>
    </location>
</feature>
<dbReference type="Gene3D" id="2.120.10.70">
    <property type="entry name" value="Fucose-specific lectin"/>
    <property type="match status" value="2"/>
</dbReference>
<dbReference type="AlphaFoldDB" id="A0A934K9Q5"/>
<accession>A0A934K9Q5</accession>
<proteinExistence type="predicted"/>
<comment type="caution">
    <text evidence="4">The sequence shown here is derived from an EMBL/GenBank/DDBJ whole genome shotgun (WGS) entry which is preliminary data.</text>
</comment>
<sequence>MGPQRFARSLVRALLVPVTGLLAVSLVTANPVQAASDPAAQSSPAGSPPPDQTATPSSSSPSMMDGTPVGGGAAAALGRRVRLGTAESARLKKRAGAQPAAPLPLAYHGGQVENTPQVYLSLWGSDWKGAAYQSTISYLQGFFGNVGGSPWLNVTSQYCSGPAPASNSAVCQSTSYSRISNPAGQLRGTWVDTTPVTYNTSAAACGGSSTGDCDVMAAALRAARHFGPLPRGSMVMVFTPSGRSQPGFVASGWCAYHWASNSGVAFGYIPYMPDAGGSCGRNSVNSGGVFDGFSIVGGHEYAEAVTDPYPDSGWIDASGGENGDKCAWTFGLSNIQLGGRQYAVQPTWSNAANGCVFGAFVSQQGMPPPVPKAPPAASFSSLGGTLTSAPAATSWGPGRLDVVARGNGNTLVHRAFAGGAWRPWETVGGGQLTSEPAAVSWSPNRLDVFTRGGDGALWHTFSDGNRWFGWESLGGSLKAGTGPTVASWGAGRLDVFVTGTDNAVWHKWYAGGWSGWVSQGGSSISSPAAVSAGANVVDVFTQGPDNTLRHQAHNGQGWSAWQTFSGSSLSSAPAVAATGIDQMAVFVRGNGGLLSRNNWNGGSWSGFLAVGGGSWPTVSSATVQPDALTIDLFTQGNDGALWRGTTPVVT</sequence>
<keyword evidence="2" id="KW-0732">Signal</keyword>
<feature type="signal peptide" evidence="2">
    <location>
        <begin position="1"/>
        <end position="34"/>
    </location>
</feature>
<feature type="chain" id="PRO_5044884547" description="PLL-like beta propeller domain-containing protein" evidence="2">
    <location>
        <begin position="35"/>
        <end position="650"/>
    </location>
</feature>
<dbReference type="Pfam" id="PF26607">
    <property type="entry name" value="DUF8189"/>
    <property type="match status" value="1"/>
</dbReference>
<evidence type="ECO:0000313" key="4">
    <source>
        <dbReference type="EMBL" id="MBJ7599807.1"/>
    </source>
</evidence>
<evidence type="ECO:0000256" key="1">
    <source>
        <dbReference type="SAM" id="MobiDB-lite"/>
    </source>
</evidence>
<dbReference type="EMBL" id="JAEKNR010000175">
    <property type="protein sequence ID" value="MBJ7599807.1"/>
    <property type="molecule type" value="Genomic_DNA"/>
</dbReference>
<dbReference type="Proteomes" id="UP000612893">
    <property type="component" value="Unassembled WGS sequence"/>
</dbReference>
<evidence type="ECO:0000259" key="3">
    <source>
        <dbReference type="Pfam" id="PF26607"/>
    </source>
</evidence>